<name>A0A3P7LQX5_DIBLA</name>
<evidence type="ECO:0000313" key="1">
    <source>
        <dbReference type="EMBL" id="VDN13393.1"/>
    </source>
</evidence>
<dbReference type="Proteomes" id="UP000281553">
    <property type="component" value="Unassembled WGS sequence"/>
</dbReference>
<dbReference type="OrthoDB" id="6287939at2759"/>
<dbReference type="AlphaFoldDB" id="A0A3P7LQX5"/>
<proteinExistence type="predicted"/>
<organism evidence="1 2">
    <name type="scientific">Dibothriocephalus latus</name>
    <name type="common">Fish tapeworm</name>
    <name type="synonym">Diphyllobothrium latum</name>
    <dbReference type="NCBI Taxonomy" id="60516"/>
    <lineage>
        <taxon>Eukaryota</taxon>
        <taxon>Metazoa</taxon>
        <taxon>Spiralia</taxon>
        <taxon>Lophotrochozoa</taxon>
        <taxon>Platyhelminthes</taxon>
        <taxon>Cestoda</taxon>
        <taxon>Eucestoda</taxon>
        <taxon>Diphyllobothriidea</taxon>
        <taxon>Diphyllobothriidae</taxon>
        <taxon>Dibothriocephalus</taxon>
    </lineage>
</organism>
<keyword evidence="2" id="KW-1185">Reference proteome</keyword>
<evidence type="ECO:0000313" key="2">
    <source>
        <dbReference type="Proteomes" id="UP000281553"/>
    </source>
</evidence>
<reference evidence="1 2" key="1">
    <citation type="submission" date="2018-11" db="EMBL/GenBank/DDBJ databases">
        <authorList>
            <consortium name="Pathogen Informatics"/>
        </authorList>
    </citation>
    <scope>NUCLEOTIDE SEQUENCE [LARGE SCALE GENOMIC DNA]</scope>
</reference>
<accession>A0A3P7LQX5</accession>
<gene>
    <name evidence="1" type="ORF">DILT_LOCUS9224</name>
</gene>
<dbReference type="EMBL" id="UYRU01056267">
    <property type="protein sequence ID" value="VDN13393.1"/>
    <property type="molecule type" value="Genomic_DNA"/>
</dbReference>
<protein>
    <submittedName>
        <fullName evidence="1">Uncharacterized protein</fullName>
    </submittedName>
</protein>
<sequence length="70" mass="7987">MVRDAAGLKPLLAKVSRTLGQLKKEKVITIEDWYMAKRTEAAMAQFYDFPKVHKPDVLLWPVVSLPFTPT</sequence>